<dbReference type="InterPro" id="IPR057798">
    <property type="entry name" value="PH_YqeB"/>
</dbReference>
<keyword evidence="1" id="KW-1133">Transmembrane helix</keyword>
<dbReference type="Pfam" id="PF23494">
    <property type="entry name" value="bPH_10"/>
    <property type="match status" value="1"/>
</dbReference>
<evidence type="ECO:0000259" key="3">
    <source>
        <dbReference type="Pfam" id="PF23494"/>
    </source>
</evidence>
<feature type="transmembrane region" description="Helical" evidence="1">
    <location>
        <begin position="71"/>
        <end position="91"/>
    </location>
</feature>
<evidence type="ECO:0000259" key="2">
    <source>
        <dbReference type="Pfam" id="PF23493"/>
    </source>
</evidence>
<evidence type="ECO:0000313" key="5">
    <source>
        <dbReference type="Proteomes" id="UP000048965"/>
    </source>
</evidence>
<sequence length="238" mass="27031">MDELLPQRHRTDKVRVLTQPAWMTVLVYVVLMLLGAGAGWLVKILAEWLVTLPWAPMQGPAKLLASVPEPWLTVGLLSAGTVLGLIVGLIAQHEELSVVVSAERITFTRKKKDQEFARDRVVQAFLDGRQLVLLGDDEGELARETCDLDAQRVADAFRAHGYAWVDEDPYKDDFRRWVPDMPGLSQEANALLKARARLLEKKSSAEDLRELREELARLGVVVRDERRRQHWRLIRGRG</sequence>
<comment type="caution">
    <text evidence="4">The sequence shown here is derived from an EMBL/GenBank/DDBJ whole genome shotgun (WGS) entry which is preliminary data.</text>
</comment>
<dbReference type="OrthoDB" id="5145029at2"/>
<dbReference type="Proteomes" id="UP000048965">
    <property type="component" value="Unassembled WGS sequence"/>
</dbReference>
<accession>A0A0P4RDT7</accession>
<feature type="domain" description="Cysteinyl-tRNA ligase anticodon binding" evidence="2">
    <location>
        <begin position="181"/>
        <end position="232"/>
    </location>
</feature>
<evidence type="ECO:0000313" key="4">
    <source>
        <dbReference type="EMBL" id="GAO10910.1"/>
    </source>
</evidence>
<feature type="transmembrane region" description="Helical" evidence="1">
    <location>
        <begin position="21"/>
        <end position="42"/>
    </location>
</feature>
<evidence type="ECO:0008006" key="6">
    <source>
        <dbReference type="Google" id="ProtNLM"/>
    </source>
</evidence>
<reference evidence="5" key="1">
    <citation type="submission" date="2014-09" db="EMBL/GenBank/DDBJ databases">
        <title>Whole genome shotgun sequence of Streptomyces sp. NBRC 110027.</title>
        <authorList>
            <person name="Komaki H."/>
            <person name="Ichikawa N."/>
            <person name="Katano-Makiyama Y."/>
            <person name="Hosoyama A."/>
            <person name="Hashimoto M."/>
            <person name="Uohara A."/>
            <person name="Kitahashi Y."/>
            <person name="Ohji S."/>
            <person name="Kimura A."/>
            <person name="Yamazoe A."/>
            <person name="Igarashi Y."/>
            <person name="Fujita N."/>
        </authorList>
    </citation>
    <scope>NUCLEOTIDE SEQUENCE [LARGE SCALE GENOMIC DNA]</scope>
    <source>
        <strain evidence="5">NBRC 110027</strain>
    </source>
</reference>
<keyword evidence="1" id="KW-0472">Membrane</keyword>
<keyword evidence="1" id="KW-0812">Transmembrane</keyword>
<dbReference type="RefSeq" id="WP_042158611.1">
    <property type="nucleotide sequence ID" value="NZ_BBNO01000007.1"/>
</dbReference>
<dbReference type="AlphaFoldDB" id="A0A0P4RDT7"/>
<keyword evidence="5" id="KW-1185">Reference proteome</keyword>
<dbReference type="EMBL" id="BBNO01000007">
    <property type="protein sequence ID" value="GAO10910.1"/>
    <property type="molecule type" value="Genomic_DNA"/>
</dbReference>
<feature type="domain" description="YqeB PH" evidence="3">
    <location>
        <begin position="16"/>
        <end position="164"/>
    </location>
</feature>
<evidence type="ECO:0000256" key="1">
    <source>
        <dbReference type="SAM" id="Phobius"/>
    </source>
</evidence>
<name>A0A0P4RDT7_9ACTN</name>
<protein>
    <recommendedName>
        <fullName evidence="6">DUF308 domain-containing protein</fullName>
    </recommendedName>
</protein>
<dbReference type="Pfam" id="PF23493">
    <property type="entry name" value="CysS_C"/>
    <property type="match status" value="1"/>
</dbReference>
<reference evidence="4 5" key="2">
    <citation type="journal article" date="2015" name="Stand. Genomic Sci.">
        <title>Draft genome sequence of marine-derived Streptomyces sp. TP-A0598, a producer of anti-MRSA antibiotic lydicamycins.</title>
        <authorList>
            <person name="Komaki H."/>
            <person name="Ichikawa N."/>
            <person name="Hosoyama A."/>
            <person name="Fujita N."/>
            <person name="Igarashi Y."/>
        </authorList>
    </citation>
    <scope>NUCLEOTIDE SEQUENCE [LARGE SCALE GENOMIC DNA]</scope>
    <source>
        <strain evidence="4 5">NBRC 110027</strain>
    </source>
</reference>
<organism evidence="4 5">
    <name type="scientific">Streptomyces lydicamycinicus</name>
    <dbReference type="NCBI Taxonomy" id="1546107"/>
    <lineage>
        <taxon>Bacteria</taxon>
        <taxon>Bacillati</taxon>
        <taxon>Actinomycetota</taxon>
        <taxon>Actinomycetes</taxon>
        <taxon>Kitasatosporales</taxon>
        <taxon>Streptomycetaceae</taxon>
        <taxon>Streptomyces</taxon>
    </lineage>
</organism>
<proteinExistence type="predicted"/>
<gene>
    <name evidence="4" type="ORF">TPA0598_07_06340</name>
</gene>
<dbReference type="InterPro" id="IPR056411">
    <property type="entry name" value="CysS_C"/>
</dbReference>